<feature type="compositionally biased region" description="Basic residues" evidence="1">
    <location>
        <begin position="10"/>
        <end position="20"/>
    </location>
</feature>
<reference evidence="2 3" key="1">
    <citation type="journal article" date="2018" name="Emerg. Microbes Infect.">
        <title>Genomic analysis of oral Campylobacter concisus strains identified a potential bacterial molecular marker associated with active Crohn's disease.</title>
        <authorList>
            <person name="Liu F."/>
            <person name="Ma R."/>
            <person name="Tay C.Y.A."/>
            <person name="Octavia S."/>
            <person name="Lan R."/>
            <person name="Chung H.K.L."/>
            <person name="Riordan S.M."/>
            <person name="Grimm M.C."/>
            <person name="Leong R.W."/>
            <person name="Tanaka M.M."/>
            <person name="Connor S."/>
            <person name="Zhang L."/>
        </authorList>
    </citation>
    <scope>NUCLEOTIDE SEQUENCE [LARGE SCALE GENOMIC DNA]</scope>
    <source>
        <strain evidence="2 3">P2CDO4</strain>
    </source>
</reference>
<dbReference type="GO" id="GO:0009036">
    <property type="term" value="F:type II site-specific deoxyribonuclease activity"/>
    <property type="evidence" value="ECO:0007669"/>
    <property type="project" value="InterPro"/>
</dbReference>
<evidence type="ECO:0000256" key="1">
    <source>
        <dbReference type="SAM" id="MobiDB-lite"/>
    </source>
</evidence>
<dbReference type="Proteomes" id="UP000241854">
    <property type="component" value="Chromosome"/>
</dbReference>
<dbReference type="InterPro" id="IPR011336">
    <property type="entry name" value="Restrct_endonuc_II_EcoRI/MunI"/>
</dbReference>
<dbReference type="GO" id="GO:0003677">
    <property type="term" value="F:DNA binding"/>
    <property type="evidence" value="ECO:0007669"/>
    <property type="project" value="InterPro"/>
</dbReference>
<dbReference type="EMBL" id="CP021642">
    <property type="protein sequence ID" value="AVX43465.1"/>
    <property type="molecule type" value="Genomic_DNA"/>
</dbReference>
<dbReference type="GO" id="GO:0000287">
    <property type="term" value="F:magnesium ion binding"/>
    <property type="evidence" value="ECO:0007669"/>
    <property type="project" value="InterPro"/>
</dbReference>
<evidence type="ECO:0000313" key="2">
    <source>
        <dbReference type="EMBL" id="AVX43465.1"/>
    </source>
</evidence>
<dbReference type="SUPFAM" id="SSF52980">
    <property type="entry name" value="Restriction endonuclease-like"/>
    <property type="match status" value="1"/>
</dbReference>
<name>A0A2R4NYG2_9BACT</name>
<evidence type="ECO:0000313" key="3">
    <source>
        <dbReference type="Proteomes" id="UP000241854"/>
    </source>
</evidence>
<feature type="region of interest" description="Disordered" evidence="1">
    <location>
        <begin position="1"/>
        <end position="26"/>
    </location>
</feature>
<dbReference type="REBASE" id="246652">
    <property type="entry name" value="CcoDO4ORF403P"/>
</dbReference>
<dbReference type="InterPro" id="IPR011335">
    <property type="entry name" value="Restrct_endonuc-II-like"/>
</dbReference>
<dbReference type="RefSeq" id="WP_103606795.1">
    <property type="nucleotide sequence ID" value="NZ_CABPVT010000005.1"/>
</dbReference>
<dbReference type="GO" id="GO:0009307">
    <property type="term" value="P:DNA restriction-modification system"/>
    <property type="evidence" value="ECO:0007669"/>
    <property type="project" value="InterPro"/>
</dbReference>
<dbReference type="Pfam" id="PF02963">
    <property type="entry name" value="EcoRI"/>
    <property type="match status" value="1"/>
</dbReference>
<accession>A0A2R4NYG2</accession>
<dbReference type="AlphaFoldDB" id="A0A2R4NYG2"/>
<sequence>MASSNDLRKNKNQHKPKNTKSKLDDKNIAQSMKKTISYIEERFSDITNFNGFYIEFSSKLSLDEMMANIKNGGIRKQFDTSWKSNAIKPDGGFLILKKRDDDNYQKLILAAEVKRQGTNDKREEEGLKRQARGNAIERLGKNLIGIRAMMNHEDITPFVCFGSGDDFNEKDISTKNMFSKLSTMNEFYYLNKTYIFKLDGNSEHNKFSPVSMYFRKHEWSIDEMFEIMKEIAETSLRYYIF</sequence>
<organism evidence="2 3">
    <name type="scientific">Campylobacter concisus</name>
    <dbReference type="NCBI Taxonomy" id="199"/>
    <lineage>
        <taxon>Bacteria</taxon>
        <taxon>Pseudomonadati</taxon>
        <taxon>Campylobacterota</taxon>
        <taxon>Epsilonproteobacteria</taxon>
        <taxon>Campylobacterales</taxon>
        <taxon>Campylobacteraceae</taxon>
        <taxon>Campylobacter</taxon>
    </lineage>
</organism>
<dbReference type="InterPro" id="IPR004221">
    <property type="entry name" value="Restrct_endonuc_II_EcoRI"/>
</dbReference>
<protein>
    <submittedName>
        <fullName evidence="2">Type II restriction enzyme EcoRI</fullName>
    </submittedName>
</protein>
<proteinExistence type="predicted"/>
<dbReference type="Gene3D" id="3.40.580.10">
    <property type="entry name" value="Eco RI Endonuclease, subunit A"/>
    <property type="match status" value="1"/>
</dbReference>
<gene>
    <name evidence="2" type="ORF">CCS77_0404</name>
</gene>